<dbReference type="Proteomes" id="UP000004474">
    <property type="component" value="Unassembled WGS sequence"/>
</dbReference>
<evidence type="ECO:0000256" key="2">
    <source>
        <dbReference type="SAM" id="Phobius"/>
    </source>
</evidence>
<gene>
    <name evidence="3" type="ORF">B277_11940</name>
    <name evidence="4" type="ORF">CWN80_14625</name>
</gene>
<dbReference type="STRING" id="1210046.B277_11940"/>
<dbReference type="EMBL" id="PIPF01000014">
    <property type="protein sequence ID" value="RWU81562.1"/>
    <property type="molecule type" value="Genomic_DNA"/>
</dbReference>
<evidence type="ECO:0000313" key="6">
    <source>
        <dbReference type="Proteomes" id="UP000288711"/>
    </source>
</evidence>
<keyword evidence="2" id="KW-0812">Transmembrane</keyword>
<evidence type="ECO:0000313" key="3">
    <source>
        <dbReference type="EMBL" id="EKA60683.1"/>
    </source>
</evidence>
<dbReference type="EMBL" id="ALWX01000051">
    <property type="protein sequence ID" value="EKA60683.1"/>
    <property type="molecule type" value="Genomic_DNA"/>
</dbReference>
<name>K1EN43_9MICO</name>
<proteinExistence type="predicted"/>
<dbReference type="OrthoDB" id="5148530at2"/>
<feature type="transmembrane region" description="Helical" evidence="2">
    <location>
        <begin position="80"/>
        <end position="98"/>
    </location>
</feature>
<reference evidence="4" key="3">
    <citation type="submission" date="2017-11" db="EMBL/GenBank/DDBJ databases">
        <authorList>
            <person name="Seuylemezian A."/>
            <person name="Cooper K."/>
            <person name="Vaishampayan P."/>
        </authorList>
    </citation>
    <scope>NUCLEOTIDE SEQUENCE</scope>
    <source>
        <strain evidence="4">PVAS-1</strain>
    </source>
</reference>
<organism evidence="3 5">
    <name type="scientific">Janibacter hoylei PVAS-1</name>
    <dbReference type="NCBI Taxonomy" id="1210046"/>
    <lineage>
        <taxon>Bacteria</taxon>
        <taxon>Bacillati</taxon>
        <taxon>Actinomycetota</taxon>
        <taxon>Actinomycetes</taxon>
        <taxon>Micrococcales</taxon>
        <taxon>Intrasporangiaceae</taxon>
        <taxon>Janibacter</taxon>
    </lineage>
</organism>
<dbReference type="PATRIC" id="fig|1210046.3.peg.2296"/>
<dbReference type="AlphaFoldDB" id="K1EN43"/>
<protein>
    <recommendedName>
        <fullName evidence="7">Transmembrane protein</fullName>
    </recommendedName>
</protein>
<dbReference type="RefSeq" id="WP_007928366.1">
    <property type="nucleotide sequence ID" value="NZ_ALWX01000051.1"/>
</dbReference>
<evidence type="ECO:0000313" key="5">
    <source>
        <dbReference type="Proteomes" id="UP000004474"/>
    </source>
</evidence>
<reference evidence="4 6" key="1">
    <citation type="journal article" date="2009" name="Int. J. Syst. Evol. Microbiol.">
        <title>Janibacter hoylei sp. nov., Bacillus isronensis sp. nov. and Bacillus aryabhattai sp. nov., isolated from cryotubes used for collecting air from the upper atmosphere.</title>
        <authorList>
            <person name="Shivaji S."/>
            <person name="Chaturvedi P."/>
            <person name="Begum Z."/>
            <person name="Pindi P.K."/>
            <person name="Manorama R."/>
            <person name="Padmanaban D.A."/>
            <person name="Shouche Y.S."/>
            <person name="Pawar S."/>
            <person name="Vaishampayan P."/>
            <person name="Dutt C.B."/>
            <person name="Datta G.N."/>
            <person name="Manchanda R.K."/>
            <person name="Rao U.R."/>
            <person name="Bhargava P.M."/>
            <person name="Narlikar J.V."/>
        </authorList>
    </citation>
    <scope>NUCLEOTIDE SEQUENCE [LARGE SCALE GENOMIC DNA]</scope>
    <source>
        <strain evidence="4 6">PVAS-1</strain>
    </source>
</reference>
<keyword evidence="6" id="KW-1185">Reference proteome</keyword>
<reference evidence="3 5" key="2">
    <citation type="journal article" date="2012" name="J. Bacteriol.">
        <title>Genome Sequence of Janibacter hoylei MTCC8307, Isolated from the Stratospheric Air.</title>
        <authorList>
            <person name="Pawar S.P."/>
            <person name="Dhotre D.P."/>
            <person name="Shetty S.A."/>
            <person name="Chowdhury S.P."/>
            <person name="Chaudhari B.L."/>
            <person name="Shouche Y.S."/>
        </authorList>
    </citation>
    <scope>NUCLEOTIDE SEQUENCE [LARGE SCALE GENOMIC DNA]</scope>
    <source>
        <strain evidence="3 5">PVAS-1</strain>
    </source>
</reference>
<feature type="compositionally biased region" description="Basic and acidic residues" evidence="1">
    <location>
        <begin position="208"/>
        <end position="221"/>
    </location>
</feature>
<evidence type="ECO:0000313" key="4">
    <source>
        <dbReference type="EMBL" id="RWU81562.1"/>
    </source>
</evidence>
<comment type="caution">
    <text evidence="3">The sequence shown here is derived from an EMBL/GenBank/DDBJ whole genome shotgun (WGS) entry which is preliminary data.</text>
</comment>
<feature type="region of interest" description="Disordered" evidence="1">
    <location>
        <begin position="107"/>
        <end position="221"/>
    </location>
</feature>
<feature type="compositionally biased region" description="Basic and acidic residues" evidence="1">
    <location>
        <begin position="111"/>
        <end position="174"/>
    </location>
</feature>
<keyword evidence="2" id="KW-1133">Transmembrane helix</keyword>
<keyword evidence="2" id="KW-0472">Membrane</keyword>
<evidence type="ECO:0008006" key="7">
    <source>
        <dbReference type="Google" id="ProtNLM"/>
    </source>
</evidence>
<dbReference type="Proteomes" id="UP000288711">
    <property type="component" value="Unassembled WGS sequence"/>
</dbReference>
<accession>K1EN43</accession>
<sequence length="221" mass="24552">MVTDTTPQGPSPLRVARGLVLLLAALLLIAAIYYYFVPVQVASKEGVFGCGSASNPPSADKDGFQFGACQKTAVINQFRTYALLAGAAATALAAFLVFRSPRSDWEDDDINLGRDGDSRRGDRGARDLRAARSERSERSERAESRELRGARREDRPRAAEVDDEPRTSARDEPRTSATDDWEEQVSEAAPSRSTRRGDDFLDDEIQDEAPRRARRRRDDDF</sequence>
<evidence type="ECO:0000256" key="1">
    <source>
        <dbReference type="SAM" id="MobiDB-lite"/>
    </source>
</evidence>
<feature type="transmembrane region" description="Helical" evidence="2">
    <location>
        <begin position="18"/>
        <end position="36"/>
    </location>
</feature>